<dbReference type="Pfam" id="PF01464">
    <property type="entry name" value="SLT"/>
    <property type="match status" value="1"/>
</dbReference>
<sequence>MRLLAALCLVSCPLLAPAKAVAEVDIPDLNAAFAAADREDWLTAEELAAPGGPIGADLIEWMRLRDDAGTWDEIIAFLDRHGDWPGTDRIRARAETLIPEDLPAEDVLAFFEGHDTETGQGVVARARALEAAGETGEAAALVVQAWLTRTFDTEGEAILRGSYGQLLAEHHAARVDMLLWRWRVSDAQRLFPLLDDETRSLAEARVGYIQGAGNLPALVDKVPAALRESAGFRYDRYNWLAGRGRNDDAIEMLEAASVSADALGEPFRWSGWRRVLARLEMRTGDPERAYRLAANHFLQEGTAFSDLEWLAGYIALTRLDRPDIALLHFQTLERNVWTPISQGRAWYWIGRAQEARGDGPAAMAAYTEGGQNQTAFYGLLAAEKAGMPLDPLLTGLEDFPPFEQTGLAEDPLVMAGLHLLKGGERGLAVLFLAEAGRILERDELGSLGALLDDWDETYFEVLLGKSAAQREMVIPSIYFPLHDMAGMDLPVEPALALSIARRESEFRVDAGSSVGALGLMQLMPGTAQDVAGWLDLPYSRARLTRDWTYNATLGSRYLAYLTEEFGASPSIVAAGYNAGPGRPRQWIDLFGDPRLGEVDIVDWVESIPFEETRNYVMRVTESIPVYRARLTGETGELAFRDLLVGVKPLVRPVARPDGSLSTEGPEVTVSTAVAPGGAEASVVTAPSALAPVVSVAPPPRPDREAETGVGGGISAPASISGPSGVRPPSRPTGPGG</sequence>
<evidence type="ECO:0000256" key="5">
    <source>
        <dbReference type="SAM" id="SignalP"/>
    </source>
</evidence>
<gene>
    <name evidence="7" type="primary">slt_1</name>
    <name evidence="7" type="ORF">ROA7023_01807</name>
</gene>
<protein>
    <submittedName>
        <fullName evidence="7">Soluble lytic murein transglycosylase</fullName>
        <ecNumber evidence="7">4.2.2.-</ecNumber>
    </submittedName>
</protein>
<dbReference type="Gene3D" id="1.25.20.10">
    <property type="entry name" value="Bacterial muramidases"/>
    <property type="match status" value="1"/>
</dbReference>
<name>A0A1Y5SN08_9RHOB</name>
<dbReference type="InterPro" id="IPR023346">
    <property type="entry name" value="Lysozyme-like_dom_sf"/>
</dbReference>
<dbReference type="GO" id="GO:0042597">
    <property type="term" value="C:periplasmic space"/>
    <property type="evidence" value="ECO:0007669"/>
    <property type="project" value="InterPro"/>
</dbReference>
<dbReference type="EMBL" id="FWFZ01000007">
    <property type="protein sequence ID" value="SLN44112.1"/>
    <property type="molecule type" value="Genomic_DNA"/>
</dbReference>
<keyword evidence="8" id="KW-1185">Reference proteome</keyword>
<evidence type="ECO:0000259" key="6">
    <source>
        <dbReference type="Pfam" id="PF01464"/>
    </source>
</evidence>
<dbReference type="PANTHER" id="PTHR37423:SF2">
    <property type="entry name" value="MEMBRANE-BOUND LYTIC MUREIN TRANSGLYCOSYLASE C"/>
    <property type="match status" value="1"/>
</dbReference>
<feature type="signal peptide" evidence="5">
    <location>
        <begin position="1"/>
        <end position="22"/>
    </location>
</feature>
<dbReference type="SUPFAM" id="SSF48435">
    <property type="entry name" value="Bacterial muramidases"/>
    <property type="match status" value="1"/>
</dbReference>
<feature type="region of interest" description="Disordered" evidence="4">
    <location>
        <begin position="689"/>
        <end position="736"/>
    </location>
</feature>
<keyword evidence="3 5" id="KW-0732">Signal</keyword>
<dbReference type="InterPro" id="IPR008258">
    <property type="entry name" value="Transglycosylase_SLT_dom_1"/>
</dbReference>
<organism evidence="7 8">
    <name type="scientific">Roseisalinus antarcticus</name>
    <dbReference type="NCBI Taxonomy" id="254357"/>
    <lineage>
        <taxon>Bacteria</taxon>
        <taxon>Pseudomonadati</taxon>
        <taxon>Pseudomonadota</taxon>
        <taxon>Alphaproteobacteria</taxon>
        <taxon>Rhodobacterales</taxon>
        <taxon>Roseobacteraceae</taxon>
        <taxon>Roseisalinus</taxon>
    </lineage>
</organism>
<accession>A0A1Y5SN08</accession>
<keyword evidence="7" id="KW-0456">Lyase</keyword>
<evidence type="ECO:0000313" key="7">
    <source>
        <dbReference type="EMBL" id="SLN44112.1"/>
    </source>
</evidence>
<dbReference type="CDD" id="cd13401">
    <property type="entry name" value="Slt70-like"/>
    <property type="match status" value="1"/>
</dbReference>
<dbReference type="GO" id="GO:0004553">
    <property type="term" value="F:hydrolase activity, hydrolyzing O-glycosyl compounds"/>
    <property type="evidence" value="ECO:0007669"/>
    <property type="project" value="InterPro"/>
</dbReference>
<evidence type="ECO:0000256" key="4">
    <source>
        <dbReference type="SAM" id="MobiDB-lite"/>
    </source>
</evidence>
<feature type="domain" description="Transglycosylase SLT" evidence="6">
    <location>
        <begin position="490"/>
        <end position="589"/>
    </location>
</feature>
<dbReference type="RefSeq" id="WP_143535499.1">
    <property type="nucleotide sequence ID" value="NZ_FWFZ01000007.1"/>
</dbReference>
<dbReference type="AlphaFoldDB" id="A0A1Y5SN08"/>
<dbReference type="PANTHER" id="PTHR37423">
    <property type="entry name" value="SOLUBLE LYTIC MUREIN TRANSGLYCOSYLASE-RELATED"/>
    <property type="match status" value="1"/>
</dbReference>
<comment type="similarity">
    <text evidence="1">Belongs to the transglycosylase Slt family.</text>
</comment>
<dbReference type="OrthoDB" id="9815002at2"/>
<evidence type="ECO:0000256" key="1">
    <source>
        <dbReference type="ARBA" id="ARBA00007734"/>
    </source>
</evidence>
<evidence type="ECO:0000256" key="3">
    <source>
        <dbReference type="ARBA" id="ARBA00022729"/>
    </source>
</evidence>
<feature type="compositionally biased region" description="Low complexity" evidence="4">
    <location>
        <begin position="714"/>
        <end position="727"/>
    </location>
</feature>
<dbReference type="EC" id="4.2.2.-" evidence="7"/>
<feature type="chain" id="PRO_5013119700" evidence="5">
    <location>
        <begin position="23"/>
        <end position="736"/>
    </location>
</feature>
<dbReference type="GO" id="GO:0016829">
    <property type="term" value="F:lyase activity"/>
    <property type="evidence" value="ECO:0007669"/>
    <property type="project" value="UniProtKB-KW"/>
</dbReference>
<comment type="similarity">
    <text evidence="2">Belongs to the virb1 family.</text>
</comment>
<dbReference type="SUPFAM" id="SSF53955">
    <property type="entry name" value="Lysozyme-like"/>
    <property type="match status" value="1"/>
</dbReference>
<dbReference type="Gene3D" id="1.10.530.10">
    <property type="match status" value="1"/>
</dbReference>
<evidence type="ECO:0000256" key="2">
    <source>
        <dbReference type="ARBA" id="ARBA00009387"/>
    </source>
</evidence>
<dbReference type="InterPro" id="IPR008939">
    <property type="entry name" value="Lytic_TGlycosylase_superhlx_U"/>
</dbReference>
<dbReference type="Proteomes" id="UP000193900">
    <property type="component" value="Unassembled WGS sequence"/>
</dbReference>
<evidence type="ECO:0000313" key="8">
    <source>
        <dbReference type="Proteomes" id="UP000193900"/>
    </source>
</evidence>
<reference evidence="7 8" key="1">
    <citation type="submission" date="2017-03" db="EMBL/GenBank/DDBJ databases">
        <authorList>
            <person name="Afonso C.L."/>
            <person name="Miller P.J."/>
            <person name="Scott M.A."/>
            <person name="Spackman E."/>
            <person name="Goraichik I."/>
            <person name="Dimitrov K.M."/>
            <person name="Suarez D.L."/>
            <person name="Swayne D.E."/>
        </authorList>
    </citation>
    <scope>NUCLEOTIDE SEQUENCE [LARGE SCALE GENOMIC DNA]</scope>
    <source>
        <strain evidence="7 8">CECT 7023</strain>
    </source>
</reference>
<proteinExistence type="inferred from homology"/>